<dbReference type="EMBL" id="JQDR03002023">
    <property type="protein sequence ID" value="KAA0203259.1"/>
    <property type="molecule type" value="Genomic_DNA"/>
</dbReference>
<dbReference type="Pfam" id="PF00028">
    <property type="entry name" value="Cadherin"/>
    <property type="match status" value="4"/>
</dbReference>
<dbReference type="GO" id="GO:0009653">
    <property type="term" value="P:anatomical structure morphogenesis"/>
    <property type="evidence" value="ECO:0007669"/>
    <property type="project" value="UniProtKB-ARBA"/>
</dbReference>
<dbReference type="FunFam" id="2.60.40.60:FF:000020">
    <property type="entry name" value="Dachsous cadherin-related 1b"/>
    <property type="match status" value="1"/>
</dbReference>
<dbReference type="GO" id="GO:0060429">
    <property type="term" value="P:epithelium development"/>
    <property type="evidence" value="ECO:0007669"/>
    <property type="project" value="UniProtKB-ARBA"/>
</dbReference>
<dbReference type="GO" id="GO:0007156">
    <property type="term" value="P:homophilic cell adhesion via plasma membrane adhesion molecules"/>
    <property type="evidence" value="ECO:0007669"/>
    <property type="project" value="InterPro"/>
</dbReference>
<feature type="domain" description="Cadherin" evidence="11">
    <location>
        <begin position="267"/>
        <end position="375"/>
    </location>
</feature>
<dbReference type="Proteomes" id="UP000711488">
    <property type="component" value="Unassembled WGS sequence"/>
</dbReference>
<evidence type="ECO:0000256" key="7">
    <source>
        <dbReference type="ARBA" id="ARBA00023136"/>
    </source>
</evidence>
<evidence type="ECO:0000256" key="3">
    <source>
        <dbReference type="ARBA" id="ARBA00022737"/>
    </source>
</evidence>
<dbReference type="PANTHER" id="PTHR24026">
    <property type="entry name" value="FAT ATYPICAL CADHERIN-RELATED"/>
    <property type="match status" value="1"/>
</dbReference>
<reference evidence="12" key="1">
    <citation type="submission" date="2014-08" db="EMBL/GenBank/DDBJ databases">
        <authorList>
            <person name="Murali S."/>
            <person name="Richards S."/>
            <person name="Bandaranaike D."/>
            <person name="Bellair M."/>
            <person name="Blankenburg K."/>
            <person name="Chao H."/>
            <person name="Dinh H."/>
            <person name="Doddapaneni H."/>
            <person name="Dugan-Rocha S."/>
            <person name="Elkadiri S."/>
            <person name="Gnanaolivu R."/>
            <person name="Hughes D."/>
            <person name="Lee S."/>
            <person name="Li M."/>
            <person name="Ming W."/>
            <person name="Munidasa M."/>
            <person name="Muniz J."/>
            <person name="Nguyen L."/>
            <person name="Osuji N."/>
            <person name="Pu L.-L."/>
            <person name="Puazo M."/>
            <person name="Skinner E."/>
            <person name="Qu C."/>
            <person name="Quiroz J."/>
            <person name="Raj R."/>
            <person name="Weissenberger G."/>
            <person name="Xin Y."/>
            <person name="Zou X."/>
            <person name="Han Y."/>
            <person name="Worley K."/>
            <person name="Muzny D."/>
            <person name="Gibbs R."/>
        </authorList>
    </citation>
    <scope>NUCLEOTIDE SEQUENCE</scope>
    <source>
        <strain evidence="12">HAZT.00-mixed</strain>
        <tissue evidence="12">Whole organism</tissue>
    </source>
</reference>
<keyword evidence="4 9" id="KW-0106">Calcium</keyword>
<evidence type="ECO:0000256" key="5">
    <source>
        <dbReference type="ARBA" id="ARBA00022889"/>
    </source>
</evidence>
<reference evidence="12" key="2">
    <citation type="journal article" date="2018" name="Environ. Sci. Technol.">
        <title>The Toxicogenome of Hyalella azteca: A Model for Sediment Ecotoxicology and Evolutionary Toxicology.</title>
        <authorList>
            <person name="Poynton H.C."/>
            <person name="Hasenbein S."/>
            <person name="Benoit J.B."/>
            <person name="Sepulveda M.S."/>
            <person name="Poelchau M.F."/>
            <person name="Hughes D.S.T."/>
            <person name="Murali S.C."/>
            <person name="Chen S."/>
            <person name="Glastad K.M."/>
            <person name="Goodisman M.A.D."/>
            <person name="Werren J.H."/>
            <person name="Vineis J.H."/>
            <person name="Bowen J.L."/>
            <person name="Friedrich M."/>
            <person name="Jones J."/>
            <person name="Robertson H.M."/>
            <person name="Feyereisen R."/>
            <person name="Mechler-Hickson A."/>
            <person name="Mathers N."/>
            <person name="Lee C.E."/>
            <person name="Colbourne J.K."/>
            <person name="Biales A."/>
            <person name="Johnston J.S."/>
            <person name="Wellborn G.A."/>
            <person name="Rosendale A.J."/>
            <person name="Cridge A.G."/>
            <person name="Munoz-Torres M.C."/>
            <person name="Bain P.A."/>
            <person name="Manny A.R."/>
            <person name="Major K.M."/>
            <person name="Lambert F.N."/>
            <person name="Vulpe C.D."/>
            <person name="Tuck P."/>
            <person name="Blalock B.J."/>
            <person name="Lin Y.Y."/>
            <person name="Smith M.E."/>
            <person name="Ochoa-Acuna H."/>
            <person name="Chen M.M."/>
            <person name="Childers C.P."/>
            <person name="Qu J."/>
            <person name="Dugan S."/>
            <person name="Lee S.L."/>
            <person name="Chao H."/>
            <person name="Dinh H."/>
            <person name="Han Y."/>
            <person name="Doddapaneni H."/>
            <person name="Worley K.C."/>
            <person name="Muzny D.M."/>
            <person name="Gibbs R.A."/>
            <person name="Richards S."/>
        </authorList>
    </citation>
    <scope>NUCLEOTIDE SEQUENCE</scope>
    <source>
        <strain evidence="12">HAZT.00-mixed</strain>
        <tissue evidence="12">Whole organism</tissue>
    </source>
</reference>
<evidence type="ECO:0000259" key="11">
    <source>
        <dbReference type="PROSITE" id="PS50268"/>
    </source>
</evidence>
<feature type="domain" description="Cadherin" evidence="11">
    <location>
        <begin position="151"/>
        <end position="266"/>
    </location>
</feature>
<sequence length="679" mass="74048">MVEDVNDNPPQLNAVSYEGSLGEDSLPGTPVLITPRIEVTDLDSYPGSSWELRLLGSASALFAMNASTGSVYFRGGHLDRESIAAYGLLIQAIDDGNLTTYANLTIKLEDVNDNYPIFRKSNEIPQYATKIADNDIGSRGKSIRDRDFTNSDGSTQIIIPESLSVGSKVTQVVADDKDVGLFADIRYLIESQTSYHHGGNSSAVPQVTSTNTFSLEPKSGNLVVAGKLLPDHLYVLNISAIDGGGLSTMTVVSVNVYDVNDHAPQFLLPVYYFDILEGSYLVGEVGGVTAVDLDLGENSKIMYQIVVNESPLTETFPFRIGETSGMILATGQVDREMQSRYQFSVIATDGGEPPLSTSVEVHISVSDSNDHDPIFYGYQTIYSGSERFKNYSLPVYQITVPENLPKGTIITKVFANDSDSMTSGNGIVLYKIEEPNSPFGIDSKNGSIFTAMDLDYETSSSLRATVVAIDVGTPTRSASALLDVTVTDVREDLADRLFDVEQYVVQVKENSEVPVPLLNLSGSFARLSEQGMHFLLADTRYEDLVSVDTESGQVYLIKSLDREEQHEYKFKSRTQQMRDVEAFSASTLQLNEVWVVIKVLDENDNPPRFNNDGRPLVGAVLSDAIFGHEIFTIEATDPDAGPHGAVRFTMLQSGPADLARHKFAVDSLTGRVSLNCGPC</sequence>
<reference evidence="12" key="3">
    <citation type="submission" date="2019-06" db="EMBL/GenBank/DDBJ databases">
        <authorList>
            <person name="Poynton C."/>
            <person name="Hasenbein S."/>
            <person name="Benoit J.B."/>
            <person name="Sepulveda M.S."/>
            <person name="Poelchau M.F."/>
            <person name="Murali S.C."/>
            <person name="Chen S."/>
            <person name="Glastad K.M."/>
            <person name="Werren J.H."/>
            <person name="Vineis J.H."/>
            <person name="Bowen J.L."/>
            <person name="Friedrich M."/>
            <person name="Jones J."/>
            <person name="Robertson H.M."/>
            <person name="Feyereisen R."/>
            <person name="Mechler-Hickson A."/>
            <person name="Mathers N."/>
            <person name="Lee C.E."/>
            <person name="Colbourne J.K."/>
            <person name="Biales A."/>
            <person name="Johnston J.S."/>
            <person name="Wellborn G.A."/>
            <person name="Rosendale A.J."/>
            <person name="Cridge A.G."/>
            <person name="Munoz-Torres M.C."/>
            <person name="Bain P.A."/>
            <person name="Manny A.R."/>
            <person name="Major K.M."/>
            <person name="Lambert F.N."/>
            <person name="Vulpe C.D."/>
            <person name="Tuck P."/>
            <person name="Blalock B.J."/>
            <person name="Lin Y.-Y."/>
            <person name="Smith M.E."/>
            <person name="Ochoa-Acuna H."/>
            <person name="Chen M.-J.M."/>
            <person name="Childers C.P."/>
            <person name="Qu J."/>
            <person name="Dugan S."/>
            <person name="Lee S.L."/>
            <person name="Chao H."/>
            <person name="Dinh H."/>
            <person name="Han Y."/>
            <person name="Doddapaneni H."/>
            <person name="Worley K.C."/>
            <person name="Muzny D.M."/>
            <person name="Gibbs R.A."/>
            <person name="Richards S."/>
        </authorList>
    </citation>
    <scope>NUCLEOTIDE SEQUENCE</scope>
    <source>
        <strain evidence="12">HAZT.00-mixed</strain>
        <tissue evidence="12">Whole organism</tissue>
    </source>
</reference>
<evidence type="ECO:0000256" key="8">
    <source>
        <dbReference type="ARBA" id="ARBA00023180"/>
    </source>
</evidence>
<evidence type="ECO:0000256" key="10">
    <source>
        <dbReference type="SAM" id="MobiDB-lite"/>
    </source>
</evidence>
<dbReference type="PANTHER" id="PTHR24026:SF136">
    <property type="entry name" value="PROTOCADHERIN-23"/>
    <property type="match status" value="1"/>
</dbReference>
<comment type="subcellular location">
    <subcellularLocation>
        <location evidence="1">Membrane</location>
    </subcellularLocation>
</comment>
<proteinExistence type="predicted"/>
<evidence type="ECO:0000256" key="9">
    <source>
        <dbReference type="PROSITE-ProRule" id="PRU00043"/>
    </source>
</evidence>
<accession>A0A6A0HCN1</accession>
<comment type="caution">
    <text evidence="12">The sequence shown here is derived from an EMBL/GenBank/DDBJ whole genome shotgun (WGS) entry which is preliminary data.</text>
</comment>
<organism evidence="12">
    <name type="scientific">Hyalella azteca</name>
    <name type="common">Amphipod</name>
    <dbReference type="NCBI Taxonomy" id="294128"/>
    <lineage>
        <taxon>Eukaryota</taxon>
        <taxon>Metazoa</taxon>
        <taxon>Ecdysozoa</taxon>
        <taxon>Arthropoda</taxon>
        <taxon>Crustacea</taxon>
        <taxon>Multicrustacea</taxon>
        <taxon>Malacostraca</taxon>
        <taxon>Eumalacostraca</taxon>
        <taxon>Peracarida</taxon>
        <taxon>Amphipoda</taxon>
        <taxon>Senticaudata</taxon>
        <taxon>Talitrida</taxon>
        <taxon>Talitroidea</taxon>
        <taxon>Hyalellidae</taxon>
        <taxon>Hyalella</taxon>
    </lineage>
</organism>
<keyword evidence="2" id="KW-0812">Transmembrane</keyword>
<feature type="domain" description="Cadherin" evidence="11">
    <location>
        <begin position="392"/>
        <end position="498"/>
    </location>
</feature>
<evidence type="ECO:0000256" key="1">
    <source>
        <dbReference type="ARBA" id="ARBA00004370"/>
    </source>
</evidence>
<keyword evidence="8" id="KW-0325">Glycoprotein</keyword>
<gene>
    <name evidence="12" type="ORF">HAZT_HAZT007684</name>
</gene>
<feature type="domain" description="Cadherin" evidence="11">
    <location>
        <begin position="13"/>
        <end position="118"/>
    </location>
</feature>
<keyword evidence="5" id="KW-0130">Cell adhesion</keyword>
<evidence type="ECO:0000256" key="4">
    <source>
        <dbReference type="ARBA" id="ARBA00022837"/>
    </source>
</evidence>
<dbReference type="SUPFAM" id="SSF49313">
    <property type="entry name" value="Cadherin-like"/>
    <property type="match status" value="6"/>
</dbReference>
<dbReference type="GO" id="GO:0005509">
    <property type="term" value="F:calcium ion binding"/>
    <property type="evidence" value="ECO:0007669"/>
    <property type="project" value="UniProtKB-UniRule"/>
</dbReference>
<dbReference type="InterPro" id="IPR020894">
    <property type="entry name" value="Cadherin_CS"/>
</dbReference>
<dbReference type="GO" id="GO:0005886">
    <property type="term" value="C:plasma membrane"/>
    <property type="evidence" value="ECO:0007669"/>
    <property type="project" value="InterPro"/>
</dbReference>
<evidence type="ECO:0000256" key="6">
    <source>
        <dbReference type="ARBA" id="ARBA00022989"/>
    </source>
</evidence>
<keyword evidence="3" id="KW-0677">Repeat</keyword>
<keyword evidence="6" id="KW-1133">Transmembrane helix</keyword>
<evidence type="ECO:0000313" key="12">
    <source>
        <dbReference type="EMBL" id="KAA0203259.1"/>
    </source>
</evidence>
<dbReference type="PROSITE" id="PS50268">
    <property type="entry name" value="CADHERIN_2"/>
    <property type="match status" value="5"/>
</dbReference>
<dbReference type="SMART" id="SM00112">
    <property type="entry name" value="CA"/>
    <property type="match status" value="5"/>
</dbReference>
<dbReference type="PROSITE" id="PS00232">
    <property type="entry name" value="CADHERIN_1"/>
    <property type="match status" value="3"/>
</dbReference>
<name>A0A6A0HCN1_HYAAZ</name>
<dbReference type="Gene3D" id="2.60.40.60">
    <property type="entry name" value="Cadherins"/>
    <property type="match status" value="6"/>
</dbReference>
<dbReference type="CDD" id="cd11304">
    <property type="entry name" value="Cadherin_repeat"/>
    <property type="match status" value="6"/>
</dbReference>
<keyword evidence="7" id="KW-0472">Membrane</keyword>
<feature type="region of interest" description="Disordered" evidence="10">
    <location>
        <begin position="1"/>
        <end position="22"/>
    </location>
</feature>
<dbReference type="AlphaFoldDB" id="A0A6A0HCN1"/>
<dbReference type="PRINTS" id="PR00205">
    <property type="entry name" value="CADHERIN"/>
</dbReference>
<evidence type="ECO:0000256" key="2">
    <source>
        <dbReference type="ARBA" id="ARBA00022692"/>
    </source>
</evidence>
<feature type="domain" description="Cadherin" evidence="11">
    <location>
        <begin position="499"/>
        <end position="609"/>
    </location>
</feature>
<protein>
    <recommendedName>
        <fullName evidence="11">Cadherin domain-containing protein</fullName>
    </recommendedName>
</protein>
<dbReference type="InterPro" id="IPR015919">
    <property type="entry name" value="Cadherin-like_sf"/>
</dbReference>
<dbReference type="FunFam" id="2.60.40.60:FF:000015">
    <property type="entry name" value="FAT atypical cadherin 1"/>
    <property type="match status" value="1"/>
</dbReference>
<dbReference type="InterPro" id="IPR002126">
    <property type="entry name" value="Cadherin-like_dom"/>
</dbReference>